<dbReference type="SMART" id="SM00355">
    <property type="entry name" value="ZnF_C2H2"/>
    <property type="match status" value="5"/>
</dbReference>
<feature type="domain" description="C2H2-type" evidence="8">
    <location>
        <begin position="426"/>
        <end position="453"/>
    </location>
</feature>
<evidence type="ECO:0000259" key="8">
    <source>
        <dbReference type="PROSITE" id="PS50157"/>
    </source>
</evidence>
<dbReference type="PANTHER" id="PTHR24394">
    <property type="entry name" value="ZINC FINGER PROTEIN"/>
    <property type="match status" value="1"/>
</dbReference>
<dbReference type="GO" id="GO:0000981">
    <property type="term" value="F:DNA-binding transcription factor activity, RNA polymerase II-specific"/>
    <property type="evidence" value="ECO:0007669"/>
    <property type="project" value="TreeGrafter"/>
</dbReference>
<feature type="domain" description="C2H2-type" evidence="8">
    <location>
        <begin position="398"/>
        <end position="425"/>
    </location>
</feature>
<feature type="domain" description="C2H2-type" evidence="8">
    <location>
        <begin position="10"/>
        <end position="37"/>
    </location>
</feature>
<dbReference type="GO" id="GO:0008270">
    <property type="term" value="F:zinc ion binding"/>
    <property type="evidence" value="ECO:0007669"/>
    <property type="project" value="UniProtKB-KW"/>
</dbReference>
<name>A0A914EA40_9BILA</name>
<evidence type="ECO:0000256" key="2">
    <source>
        <dbReference type="ARBA" id="ARBA00022723"/>
    </source>
</evidence>
<dbReference type="PROSITE" id="PS50157">
    <property type="entry name" value="ZINC_FINGER_C2H2_2"/>
    <property type="match status" value="5"/>
</dbReference>
<evidence type="ECO:0000256" key="6">
    <source>
        <dbReference type="ARBA" id="ARBA00023242"/>
    </source>
</evidence>
<protein>
    <submittedName>
        <fullName evidence="10">C2H2-type domain-containing protein</fullName>
    </submittedName>
</protein>
<evidence type="ECO:0000256" key="3">
    <source>
        <dbReference type="ARBA" id="ARBA00022737"/>
    </source>
</evidence>
<feature type="domain" description="C2H2-type" evidence="8">
    <location>
        <begin position="454"/>
        <end position="484"/>
    </location>
</feature>
<keyword evidence="3" id="KW-0677">Repeat</keyword>
<organism evidence="9 10">
    <name type="scientific">Acrobeloides nanus</name>
    <dbReference type="NCBI Taxonomy" id="290746"/>
    <lineage>
        <taxon>Eukaryota</taxon>
        <taxon>Metazoa</taxon>
        <taxon>Ecdysozoa</taxon>
        <taxon>Nematoda</taxon>
        <taxon>Chromadorea</taxon>
        <taxon>Rhabditida</taxon>
        <taxon>Tylenchina</taxon>
        <taxon>Cephalobomorpha</taxon>
        <taxon>Cephaloboidea</taxon>
        <taxon>Cephalobidae</taxon>
        <taxon>Acrobeloides</taxon>
    </lineage>
</organism>
<dbReference type="PROSITE" id="PS00028">
    <property type="entry name" value="ZINC_FINGER_C2H2_1"/>
    <property type="match status" value="5"/>
</dbReference>
<keyword evidence="4 7" id="KW-0863">Zinc-finger</keyword>
<accession>A0A914EA40</accession>
<evidence type="ECO:0000256" key="7">
    <source>
        <dbReference type="PROSITE-ProRule" id="PRU00042"/>
    </source>
</evidence>
<dbReference type="PANTHER" id="PTHR24394:SF29">
    <property type="entry name" value="MYONEURIN"/>
    <property type="match status" value="1"/>
</dbReference>
<keyword evidence="9" id="KW-1185">Reference proteome</keyword>
<proteinExistence type="predicted"/>
<dbReference type="SUPFAM" id="SSF57667">
    <property type="entry name" value="beta-beta-alpha zinc fingers"/>
    <property type="match status" value="3"/>
</dbReference>
<dbReference type="InterPro" id="IPR036236">
    <property type="entry name" value="Znf_C2H2_sf"/>
</dbReference>
<evidence type="ECO:0000256" key="1">
    <source>
        <dbReference type="ARBA" id="ARBA00004123"/>
    </source>
</evidence>
<feature type="domain" description="C2H2-type" evidence="8">
    <location>
        <begin position="38"/>
        <end position="63"/>
    </location>
</feature>
<comment type="subcellular location">
    <subcellularLocation>
        <location evidence="1">Nucleus</location>
    </subcellularLocation>
</comment>
<dbReference type="Proteomes" id="UP000887540">
    <property type="component" value="Unplaced"/>
</dbReference>
<keyword evidence="2" id="KW-0479">Metal-binding</keyword>
<dbReference type="InterPro" id="IPR013087">
    <property type="entry name" value="Znf_C2H2_type"/>
</dbReference>
<dbReference type="Pfam" id="PF00096">
    <property type="entry name" value="zf-C2H2"/>
    <property type="match status" value="2"/>
</dbReference>
<keyword evidence="6" id="KW-0539">Nucleus</keyword>
<dbReference type="FunFam" id="3.30.160.60:FF:000110">
    <property type="entry name" value="Zinc finger protein-like"/>
    <property type="match status" value="1"/>
</dbReference>
<dbReference type="GO" id="GO:0005634">
    <property type="term" value="C:nucleus"/>
    <property type="evidence" value="ECO:0007669"/>
    <property type="project" value="UniProtKB-SubCell"/>
</dbReference>
<evidence type="ECO:0000313" key="10">
    <source>
        <dbReference type="WBParaSite" id="ACRNAN_scaffold6607.g6511.t1"/>
    </source>
</evidence>
<evidence type="ECO:0000256" key="4">
    <source>
        <dbReference type="ARBA" id="ARBA00022771"/>
    </source>
</evidence>
<evidence type="ECO:0000313" key="9">
    <source>
        <dbReference type="Proteomes" id="UP000887540"/>
    </source>
</evidence>
<dbReference type="FunFam" id="3.30.160.60:FF:002869">
    <property type="entry name" value="Comb gap splice variant cg14"/>
    <property type="match status" value="1"/>
</dbReference>
<reference evidence="10" key="1">
    <citation type="submission" date="2022-11" db="UniProtKB">
        <authorList>
            <consortium name="WormBaseParasite"/>
        </authorList>
    </citation>
    <scope>IDENTIFICATION</scope>
</reference>
<evidence type="ECO:0000256" key="5">
    <source>
        <dbReference type="ARBA" id="ARBA00022833"/>
    </source>
</evidence>
<dbReference type="WBParaSite" id="ACRNAN_scaffold6607.g6511.t1">
    <property type="protein sequence ID" value="ACRNAN_scaffold6607.g6511.t1"/>
    <property type="gene ID" value="ACRNAN_scaffold6607.g6511"/>
</dbReference>
<dbReference type="Gene3D" id="3.30.160.60">
    <property type="entry name" value="Classic Zinc Finger"/>
    <property type="match status" value="5"/>
</dbReference>
<sequence length="546" mass="62974">MRTHNGDRPFTCSICHASFTQAAPLKAHLRSHSNIKPYECKYCHKGFTTSSNRASHEKSCHDGVTYAAPTTKKRGKRVVSQNFCHDEEQEYEPRDFPDYNDSMLDSPNKIMVSTVEELIENVDDPNNVIDDASIVIEDMNAHVYSNDAEENIAYYVAVNNDPNEQFPISPQPLKFFKRADGSLLVGDQVLFPETLPDGQVVYNYAGSEENLHFILEDSNPILEYNVHEMDHPSEEMNELIEVPQNEVIIYEGEEHVEEGIPEEIFEDPEIIEEEYLTYEHQEYCQSEHQFLNIEVEHEMPGTSLMPEVPVLADPRPPRKGRPRYFKPAQQESSHFLEVPVEVFEMAAPKQLRRPKNERYQSLPDVRPARNLNWVIDAVAKNLPLEEVSPHVRKRAQVYTCEICGQIIKYPSKIEAHKRTHTGERPFPCEICGMSFTQRTTLRMHLRRHLNHKPFCCNIDGCTKSFISGALLNEHIQKRHAGHRFACLRNCGRIFRTNRERQKHEQTCVGVAIAEHINLLIEEPIIDETVLDEIVDLSIDTNHVIYH</sequence>
<dbReference type="AlphaFoldDB" id="A0A914EA40"/>
<keyword evidence="5" id="KW-0862">Zinc</keyword>